<feature type="transmembrane region" description="Helical" evidence="4">
    <location>
        <begin position="277"/>
        <end position="296"/>
    </location>
</feature>
<evidence type="ECO:0008006" key="7">
    <source>
        <dbReference type="Google" id="ProtNLM"/>
    </source>
</evidence>
<feature type="transmembrane region" description="Helical" evidence="4">
    <location>
        <begin position="219"/>
        <end position="239"/>
    </location>
</feature>
<gene>
    <name evidence="5" type="ORF">CXU22_12305</name>
</gene>
<dbReference type="InterPro" id="IPR052524">
    <property type="entry name" value="MFS_Cyanate_Porter"/>
</dbReference>
<evidence type="ECO:0000256" key="2">
    <source>
        <dbReference type="ARBA" id="ARBA00022989"/>
    </source>
</evidence>
<feature type="transmembrane region" description="Helical" evidence="4">
    <location>
        <begin position="367"/>
        <end position="385"/>
    </location>
</feature>
<dbReference type="SUPFAM" id="SSF103473">
    <property type="entry name" value="MFS general substrate transporter"/>
    <property type="match status" value="1"/>
</dbReference>
<accession>A0A2N8HC04</accession>
<dbReference type="Proteomes" id="UP000236000">
    <property type="component" value="Unassembled WGS sequence"/>
</dbReference>
<dbReference type="OrthoDB" id="9797740at2"/>
<evidence type="ECO:0000256" key="4">
    <source>
        <dbReference type="SAM" id="Phobius"/>
    </source>
</evidence>
<feature type="transmembrane region" description="Helical" evidence="4">
    <location>
        <begin position="139"/>
        <end position="160"/>
    </location>
</feature>
<keyword evidence="1 4" id="KW-0812">Transmembrane</keyword>
<feature type="transmembrane region" description="Helical" evidence="4">
    <location>
        <begin position="302"/>
        <end position="326"/>
    </location>
</feature>
<feature type="transmembrane region" description="Helical" evidence="4">
    <location>
        <begin position="82"/>
        <end position="99"/>
    </location>
</feature>
<sequence length="394" mass="42334">MDKAGTSGSMKGKMLLFVAFLIICFNLRTGFDSPDPLLGTIEKDMGLSLENSGMFALLPVFVLGVAAPISPRVARWMTPWKIIFWFQLLAVAGIFWRSWDGVAGLYGGMVLMGLGMGIAGAAIPGLIKHQFPGHASAMMGVYSAMIGVGSAVASGLSVPISNMLGGWRFGLGVWIIPILLGMLVWGAYFLKHPVGVLPRDPESSGRNLLHSSKAWQVTIFYLSRVGAAYFFYTWIPIFLRQRGMSYVDAGFILSVAMFAQLPATLAAHALEKATGGRGLLIVMAMALAALSCWGILYLPLDWALWMAILFGLATGTVFSRGMALMVERARTPSESIRLSGMAQGIGFTMGAALSLLFTSFLHQGGSFLTFGLVYTFFCVLGMVSGRMSAQPGYV</sequence>
<dbReference type="EMBL" id="PJKA01000013">
    <property type="protein sequence ID" value="PNC17385.1"/>
    <property type="molecule type" value="Genomic_DNA"/>
</dbReference>
<dbReference type="PANTHER" id="PTHR23523:SF2">
    <property type="entry name" value="2-NITROIMIDAZOLE TRANSPORTER"/>
    <property type="match status" value="1"/>
</dbReference>
<evidence type="ECO:0000313" key="5">
    <source>
        <dbReference type="EMBL" id="PNC17385.1"/>
    </source>
</evidence>
<evidence type="ECO:0000256" key="3">
    <source>
        <dbReference type="ARBA" id="ARBA00023136"/>
    </source>
</evidence>
<dbReference type="AlphaFoldDB" id="A0A2N8HC04"/>
<dbReference type="PANTHER" id="PTHR23523">
    <property type="match status" value="1"/>
</dbReference>
<dbReference type="InterPro" id="IPR036259">
    <property type="entry name" value="MFS_trans_sf"/>
</dbReference>
<organism evidence="5 6">
    <name type="scientific">Akkermansia muciniphila</name>
    <dbReference type="NCBI Taxonomy" id="239935"/>
    <lineage>
        <taxon>Bacteria</taxon>
        <taxon>Pseudomonadati</taxon>
        <taxon>Verrucomicrobiota</taxon>
        <taxon>Verrucomicrobiia</taxon>
        <taxon>Verrucomicrobiales</taxon>
        <taxon>Akkermansiaceae</taxon>
        <taxon>Akkermansia</taxon>
    </lineage>
</organism>
<protein>
    <recommendedName>
        <fullName evidence="7">MFS transporter</fullName>
    </recommendedName>
</protein>
<dbReference type="Pfam" id="PF07690">
    <property type="entry name" value="MFS_1"/>
    <property type="match status" value="1"/>
</dbReference>
<dbReference type="GO" id="GO:0022857">
    <property type="term" value="F:transmembrane transporter activity"/>
    <property type="evidence" value="ECO:0007669"/>
    <property type="project" value="InterPro"/>
</dbReference>
<evidence type="ECO:0000313" key="6">
    <source>
        <dbReference type="Proteomes" id="UP000236000"/>
    </source>
</evidence>
<proteinExistence type="predicted"/>
<feature type="transmembrane region" description="Helical" evidence="4">
    <location>
        <begin position="251"/>
        <end position="270"/>
    </location>
</feature>
<feature type="transmembrane region" description="Helical" evidence="4">
    <location>
        <begin position="105"/>
        <end position="127"/>
    </location>
</feature>
<keyword evidence="2 4" id="KW-1133">Transmembrane helix</keyword>
<dbReference type="Gene3D" id="1.20.1250.20">
    <property type="entry name" value="MFS general substrate transporter like domains"/>
    <property type="match status" value="2"/>
</dbReference>
<comment type="caution">
    <text evidence="5">The sequence shown here is derived from an EMBL/GenBank/DDBJ whole genome shotgun (WGS) entry which is preliminary data.</text>
</comment>
<reference evidence="5 6" key="1">
    <citation type="journal article" date="2017" name="BMC Genomics">
        <title>Genome sequencing of 39 Akkermansia muciniphila isolates reveals its population structure, genomic and functional diverisity, and global distribution in mammalian gut microbiotas.</title>
        <authorList>
            <person name="Guo X."/>
            <person name="Li S."/>
            <person name="Zhang J."/>
            <person name="Wu F."/>
            <person name="Li X."/>
            <person name="Wu D."/>
            <person name="Zhang M."/>
            <person name="Ou Z."/>
            <person name="Jie Z."/>
            <person name="Yan Q."/>
            <person name="Li P."/>
            <person name="Yi J."/>
            <person name="Peng Y."/>
        </authorList>
    </citation>
    <scope>NUCLEOTIDE SEQUENCE [LARGE SCALE GENOMIC DNA]</scope>
    <source>
        <strain evidence="5 6">GP24</strain>
    </source>
</reference>
<feature type="transmembrane region" description="Helical" evidence="4">
    <location>
        <begin position="166"/>
        <end position="190"/>
    </location>
</feature>
<keyword evidence="3 4" id="KW-0472">Membrane</keyword>
<dbReference type="InterPro" id="IPR011701">
    <property type="entry name" value="MFS"/>
</dbReference>
<feature type="transmembrane region" description="Helical" evidence="4">
    <location>
        <begin position="54"/>
        <end position="70"/>
    </location>
</feature>
<evidence type="ECO:0000256" key="1">
    <source>
        <dbReference type="ARBA" id="ARBA00022692"/>
    </source>
</evidence>
<feature type="transmembrane region" description="Helical" evidence="4">
    <location>
        <begin position="338"/>
        <end position="361"/>
    </location>
</feature>
<name>A0A2N8HC04_9BACT</name>